<dbReference type="AlphaFoldDB" id="A0A9E7EA30"/>
<feature type="compositionally biased region" description="Low complexity" evidence="1">
    <location>
        <begin position="31"/>
        <end position="47"/>
    </location>
</feature>
<evidence type="ECO:0000313" key="2">
    <source>
        <dbReference type="EMBL" id="URD73309.1"/>
    </source>
</evidence>
<organism evidence="2 3">
    <name type="scientific">Musa troglodytarum</name>
    <name type="common">fe'i banana</name>
    <dbReference type="NCBI Taxonomy" id="320322"/>
    <lineage>
        <taxon>Eukaryota</taxon>
        <taxon>Viridiplantae</taxon>
        <taxon>Streptophyta</taxon>
        <taxon>Embryophyta</taxon>
        <taxon>Tracheophyta</taxon>
        <taxon>Spermatophyta</taxon>
        <taxon>Magnoliopsida</taxon>
        <taxon>Liliopsida</taxon>
        <taxon>Zingiberales</taxon>
        <taxon>Musaceae</taxon>
        <taxon>Musa</taxon>
    </lineage>
</organism>
<accession>A0A9E7EA30</accession>
<proteinExistence type="predicted"/>
<reference evidence="2" key="1">
    <citation type="submission" date="2022-05" db="EMBL/GenBank/DDBJ databases">
        <title>The Musa troglodytarum L. genome provides insights into the mechanism of non-climacteric behaviour and enrichment of carotenoids.</title>
        <authorList>
            <person name="Wang J."/>
        </authorList>
    </citation>
    <scope>NUCLEOTIDE SEQUENCE</scope>
    <source>
        <tissue evidence="2">Leaf</tissue>
    </source>
</reference>
<evidence type="ECO:0000256" key="1">
    <source>
        <dbReference type="SAM" id="MobiDB-lite"/>
    </source>
</evidence>
<feature type="region of interest" description="Disordered" evidence="1">
    <location>
        <begin position="22"/>
        <end position="78"/>
    </location>
</feature>
<dbReference type="EMBL" id="CP097502">
    <property type="protein sequence ID" value="URD73309.1"/>
    <property type="molecule type" value="Genomic_DNA"/>
</dbReference>
<sequence>MEFCGRGAAKLAIQCKEYVKKEGPKFDPPWRAAARSKSSTSSASARASCRRSREPRAWRRSPSSPNTAAKPCPVELNP</sequence>
<evidence type="ECO:0000313" key="3">
    <source>
        <dbReference type="Proteomes" id="UP001055439"/>
    </source>
</evidence>
<protein>
    <submittedName>
        <fullName evidence="2">Uncharacterized protein</fullName>
    </submittedName>
</protein>
<dbReference type="Proteomes" id="UP001055439">
    <property type="component" value="Chromosome 1"/>
</dbReference>
<name>A0A9E7EA30_9LILI</name>
<gene>
    <name evidence="2" type="ORF">MUK42_37514</name>
</gene>
<keyword evidence="3" id="KW-1185">Reference proteome</keyword>